<name>A0A921Q115_SORBI</name>
<evidence type="ECO:0000259" key="2">
    <source>
        <dbReference type="Pfam" id="PF13968"/>
    </source>
</evidence>
<dbReference type="Pfam" id="PF04578">
    <property type="entry name" value="DUF594"/>
    <property type="match status" value="1"/>
</dbReference>
<accession>A0A921Q115</accession>
<feature type="domain" description="DUF4220" evidence="2">
    <location>
        <begin position="145"/>
        <end position="526"/>
    </location>
</feature>
<dbReference type="InterPro" id="IPR025315">
    <property type="entry name" value="DUF4220"/>
</dbReference>
<keyword evidence="1" id="KW-1133">Transmembrane helix</keyword>
<evidence type="ECO:0000256" key="1">
    <source>
        <dbReference type="SAM" id="Phobius"/>
    </source>
</evidence>
<feature type="transmembrane region" description="Helical" evidence="1">
    <location>
        <begin position="381"/>
        <end position="402"/>
    </location>
</feature>
<keyword evidence="1" id="KW-0472">Membrane</keyword>
<dbReference type="PANTHER" id="PTHR31325">
    <property type="entry name" value="OS01G0798800 PROTEIN-RELATED"/>
    <property type="match status" value="1"/>
</dbReference>
<proteinExistence type="predicted"/>
<comment type="caution">
    <text evidence="3">The sequence shown here is derived from an EMBL/GenBank/DDBJ whole genome shotgun (WGS) entry which is preliminary data.</text>
</comment>
<dbReference type="Proteomes" id="UP000807115">
    <property type="component" value="Chromosome 10"/>
</dbReference>
<dbReference type="InterPro" id="IPR007658">
    <property type="entry name" value="DUF594"/>
</dbReference>
<organism evidence="3 4">
    <name type="scientific">Sorghum bicolor</name>
    <name type="common">Sorghum</name>
    <name type="synonym">Sorghum vulgare</name>
    <dbReference type="NCBI Taxonomy" id="4558"/>
    <lineage>
        <taxon>Eukaryota</taxon>
        <taxon>Viridiplantae</taxon>
        <taxon>Streptophyta</taxon>
        <taxon>Embryophyta</taxon>
        <taxon>Tracheophyta</taxon>
        <taxon>Spermatophyta</taxon>
        <taxon>Magnoliopsida</taxon>
        <taxon>Liliopsida</taxon>
        <taxon>Poales</taxon>
        <taxon>Poaceae</taxon>
        <taxon>PACMAD clade</taxon>
        <taxon>Panicoideae</taxon>
        <taxon>Andropogonodae</taxon>
        <taxon>Andropogoneae</taxon>
        <taxon>Sorghinae</taxon>
        <taxon>Sorghum</taxon>
    </lineage>
</organism>
<dbReference type="Pfam" id="PF13968">
    <property type="entry name" value="DUF4220"/>
    <property type="match status" value="1"/>
</dbReference>
<feature type="transmembrane region" description="Helical" evidence="1">
    <location>
        <begin position="33"/>
        <end position="55"/>
    </location>
</feature>
<evidence type="ECO:0000313" key="3">
    <source>
        <dbReference type="EMBL" id="KAG0512475.1"/>
    </source>
</evidence>
<reference evidence="3" key="2">
    <citation type="submission" date="2020-10" db="EMBL/GenBank/DDBJ databases">
        <authorList>
            <person name="Cooper E.A."/>
            <person name="Brenton Z.W."/>
            <person name="Flinn B.S."/>
            <person name="Jenkins J."/>
            <person name="Shu S."/>
            <person name="Flowers D."/>
            <person name="Luo F."/>
            <person name="Wang Y."/>
            <person name="Xia P."/>
            <person name="Barry K."/>
            <person name="Daum C."/>
            <person name="Lipzen A."/>
            <person name="Yoshinaga Y."/>
            <person name="Schmutz J."/>
            <person name="Saski C."/>
            <person name="Vermerris W."/>
            <person name="Kresovich S."/>
        </authorList>
    </citation>
    <scope>NUCLEOTIDE SEQUENCE</scope>
</reference>
<dbReference type="EMBL" id="CM027689">
    <property type="protein sequence ID" value="KAG0512475.1"/>
    <property type="molecule type" value="Genomic_DNA"/>
</dbReference>
<evidence type="ECO:0000313" key="4">
    <source>
        <dbReference type="Proteomes" id="UP000807115"/>
    </source>
</evidence>
<keyword evidence="1" id="KW-0812">Transmembrane</keyword>
<sequence length="780" mass="85655">MSHFNESSGYCNATLKSFVYNLTSSYADQRNEATMVATSVVMFALATLFFNLNLFSRLSDISAILNPSVRLFLSTSLSLFLPVMSYLFSEAKNQGATTATGAAGTELSLRARVILMWMLLVELLRKKVEAILVGGTQGYSGTIERAARIAWLGYLVFYNLRSAGKKALYGIFWVLAAAKLVQRFVTLELAKRSFAYGKNPTLVASYMAQILKEEEEEDDGGGGSSDLLKRCNYVVAGEEDLEKKAGPDGYDLEHDALKEAVARDDSTVVTVGKIWKLAESDELLGKDPRLKRLCLSMALFKLLRRRLEDFPITGAETRNCYKLIFRGLICEDEAPAGSGGGDTASATAAGAIALFQVFDSEVQFLCEYYHSVHPVVLASPFFFLANYILFPIVVWAFCLLTIILCSHGDVRYAFQSLRADNYAISFGLMKMTGCILAKIGSSPQNLFSTVDTSITILLLLSFAYEEVWEFVVFLLSNWFMASLLCSYASTPRWRESPLLSGIIRRILWVRNMLSQHTVSFKQVSMLWFPFCRLSSALPTKAVPVEAKKAIVTRLASAAAGSAPLSNGRSVVRSDTELSWACGSSAGGIAEVILTWHIATALLEAKHPLPRKTKPGADREVAMALSRYCAYLVAFHPELLPDDKDGTERVYKETQEELKKEMGCFWYYCSGVDARATKLMEIQGRDKAAAATTTAAAAALRKGAKLGKALMDRHDAAADDVWRLLAKLWTEVVTYAAPTSSELHVKAHKEALAQGGEFITVLWALTTHTGIARGTPAAACV</sequence>
<protein>
    <recommendedName>
        <fullName evidence="2">DUF4220 domain-containing protein</fullName>
    </recommendedName>
</protein>
<reference evidence="3" key="1">
    <citation type="journal article" date="2019" name="BMC Genomics">
        <title>A new reference genome for Sorghum bicolor reveals high levels of sequence similarity between sweet and grain genotypes: implications for the genetics of sugar metabolism.</title>
        <authorList>
            <person name="Cooper E.A."/>
            <person name="Brenton Z.W."/>
            <person name="Flinn B.S."/>
            <person name="Jenkins J."/>
            <person name="Shu S."/>
            <person name="Flowers D."/>
            <person name="Luo F."/>
            <person name="Wang Y."/>
            <person name="Xia P."/>
            <person name="Barry K."/>
            <person name="Daum C."/>
            <person name="Lipzen A."/>
            <person name="Yoshinaga Y."/>
            <person name="Schmutz J."/>
            <person name="Saski C."/>
            <person name="Vermerris W."/>
            <person name="Kresovich S."/>
        </authorList>
    </citation>
    <scope>NUCLEOTIDE SEQUENCE</scope>
</reference>
<gene>
    <name evidence="3" type="ORF">BDA96_10G016800</name>
</gene>
<dbReference type="AlphaFoldDB" id="A0A921Q115"/>